<organism evidence="1">
    <name type="scientific">viral metagenome</name>
    <dbReference type="NCBI Taxonomy" id="1070528"/>
    <lineage>
        <taxon>unclassified sequences</taxon>
        <taxon>metagenomes</taxon>
        <taxon>organismal metagenomes</taxon>
    </lineage>
</organism>
<sequence length="233" mass="27206">MTFSTIYLLKYKAMTSPLRNIIIQFLRDPKNLFVYFNQEGFIIEDILKQCLSIHNEDIENVLTSCGRNVERVLFNNISIIRATFGHSGHLLFHMNYGKFVPYSGPYDTFCISHTTLSGLGMLSQNRKVNVLTIPERCENKGAKGFIKVDCGLLFWSQVGDWHNNKVFCFDPRLNEHFYHIDYVSDYISTDRIKKYHSTGIDCLKKMNNFSEEKAIEHMKKLFITEDEDYSTDH</sequence>
<reference evidence="1" key="1">
    <citation type="journal article" date="2020" name="Nature">
        <title>Giant virus diversity and host interactions through global metagenomics.</title>
        <authorList>
            <person name="Schulz F."/>
            <person name="Roux S."/>
            <person name="Paez-Espino D."/>
            <person name="Jungbluth S."/>
            <person name="Walsh D.A."/>
            <person name="Denef V.J."/>
            <person name="McMahon K.D."/>
            <person name="Konstantinidis K.T."/>
            <person name="Eloe-Fadrosh E.A."/>
            <person name="Kyrpides N.C."/>
            <person name="Woyke T."/>
        </authorList>
    </citation>
    <scope>NUCLEOTIDE SEQUENCE</scope>
    <source>
        <strain evidence="1">GVMAG-S-3300013014-136</strain>
    </source>
</reference>
<accession>A0A6C0KU59</accession>
<evidence type="ECO:0000313" key="1">
    <source>
        <dbReference type="EMBL" id="QHU19994.1"/>
    </source>
</evidence>
<proteinExistence type="predicted"/>
<protein>
    <submittedName>
        <fullName evidence="1">Uncharacterized protein</fullName>
    </submittedName>
</protein>
<dbReference type="AlphaFoldDB" id="A0A6C0KU59"/>
<dbReference type="EMBL" id="MN740961">
    <property type="protein sequence ID" value="QHU19994.1"/>
    <property type="molecule type" value="Genomic_DNA"/>
</dbReference>
<name>A0A6C0KU59_9ZZZZ</name>